<evidence type="ECO:0000256" key="1">
    <source>
        <dbReference type="RuleBase" id="RU000487"/>
    </source>
</evidence>
<dbReference type="InterPro" id="IPR004000">
    <property type="entry name" value="Actin"/>
</dbReference>
<reference evidence="2" key="1">
    <citation type="journal article" date="2013" name="Genetics">
        <title>The draft genome and transcriptome of Panagrellus redivivus are shaped by the harsh demands of a free-living lifestyle.</title>
        <authorList>
            <person name="Srinivasan J."/>
            <person name="Dillman A.R."/>
            <person name="Macchietto M.G."/>
            <person name="Heikkinen L."/>
            <person name="Lakso M."/>
            <person name="Fracchia K.M."/>
            <person name="Antoshechkin I."/>
            <person name="Mortazavi A."/>
            <person name="Wong G."/>
            <person name="Sternberg P.W."/>
        </authorList>
    </citation>
    <scope>NUCLEOTIDE SEQUENCE [LARGE SCALE GENOMIC DNA]</scope>
    <source>
        <strain evidence="2">MT8872</strain>
    </source>
</reference>
<dbReference type="PANTHER" id="PTHR11937">
    <property type="entry name" value="ACTIN"/>
    <property type="match status" value="1"/>
</dbReference>
<dbReference type="AlphaFoldDB" id="A0A7E4UQR7"/>
<dbReference type="WBParaSite" id="Pan_g11676.t1">
    <property type="protein sequence ID" value="Pan_g11676.t1"/>
    <property type="gene ID" value="Pan_g11676"/>
</dbReference>
<accession>A0A7E4UQR7</accession>
<comment type="similarity">
    <text evidence="1">Belongs to the actin family.</text>
</comment>
<dbReference type="Gene3D" id="3.30.420.40">
    <property type="match status" value="4"/>
</dbReference>
<evidence type="ECO:0000313" key="2">
    <source>
        <dbReference type="Proteomes" id="UP000492821"/>
    </source>
</evidence>
<dbReference type="Proteomes" id="UP000492821">
    <property type="component" value="Unassembled WGS sequence"/>
</dbReference>
<dbReference type="Gene3D" id="3.90.640.10">
    <property type="entry name" value="Actin, Chain A, domain 4"/>
    <property type="match status" value="2"/>
</dbReference>
<organism evidence="2 3">
    <name type="scientific">Panagrellus redivivus</name>
    <name type="common">Microworm</name>
    <dbReference type="NCBI Taxonomy" id="6233"/>
    <lineage>
        <taxon>Eukaryota</taxon>
        <taxon>Metazoa</taxon>
        <taxon>Ecdysozoa</taxon>
        <taxon>Nematoda</taxon>
        <taxon>Chromadorea</taxon>
        <taxon>Rhabditida</taxon>
        <taxon>Tylenchina</taxon>
        <taxon>Panagrolaimomorpha</taxon>
        <taxon>Panagrolaimoidea</taxon>
        <taxon>Panagrolaimidae</taxon>
        <taxon>Panagrellus</taxon>
    </lineage>
</organism>
<dbReference type="SUPFAM" id="SSF53067">
    <property type="entry name" value="Actin-like ATPase domain"/>
    <property type="match status" value="2"/>
</dbReference>
<name>A0A7E4UQR7_PANRE</name>
<dbReference type="InterPro" id="IPR043129">
    <property type="entry name" value="ATPase_NBD"/>
</dbReference>
<proteinExistence type="inferred from homology"/>
<dbReference type="SMART" id="SM00268">
    <property type="entry name" value="ACTIN"/>
    <property type="match status" value="1"/>
</dbReference>
<reference evidence="3" key="2">
    <citation type="submission" date="2020-10" db="UniProtKB">
        <authorList>
            <consortium name="WormBaseParasite"/>
        </authorList>
    </citation>
    <scope>IDENTIFICATION</scope>
</reference>
<keyword evidence="2" id="KW-1185">Reference proteome</keyword>
<sequence length="492" mass="56199">MPRNLANTCKIIVVESASPSPQPTDPVSAKKKKGKSFYIAELLEENTNTIVVDLGSESVRIGHAYADPRLPRYDVHSNVGVVPPLKSDSSDDATPKSKYFFDKHRMQHPQKGMDVFPMVFDGLIDDWDMFEAFFELYIEKELKADPKEHMFMFSEANHTSNADRRKLAQLLFEKFNVKAFYSKPSAVYQLLERSASTVGTVIDLGACHASVTPVVDMHILKNNYYKADVAGDYFVDQAVAMFEFINFDLIPEPYIKERVIALEDPEPERDPDDFRFSDYESDDEIEKFGGDDSPVAYPPPSPIKAQCVIDPDVKLSNSYHVWSQQEIVKNFIHETCEIWPQGPLPTDPAIFKDYRKVCPFPDGRVTTFGRECFTFGETLFDRKYDRMPPFHPLPTLPEMITKMLNDTDEFLYNELKEHMVLTGGSSKLPHLRGRLQFELGREVYGTSILPVPKQPRLDAYRGAAKLAMHSSMAAVWYSKNQYNEGSNDIDYW</sequence>
<dbReference type="Pfam" id="PF00022">
    <property type="entry name" value="Actin"/>
    <property type="match status" value="2"/>
</dbReference>
<protein>
    <submittedName>
        <fullName evidence="3">Actin-related protein 8</fullName>
    </submittedName>
</protein>
<evidence type="ECO:0000313" key="3">
    <source>
        <dbReference type="WBParaSite" id="Pan_g11676.t1"/>
    </source>
</evidence>